<dbReference type="PANTHER" id="PTHR31286">
    <property type="entry name" value="GLYCINE-RICH CELL WALL STRUCTURAL PROTEIN 1.8-LIKE"/>
    <property type="match status" value="1"/>
</dbReference>
<gene>
    <name evidence="4" type="ORF">SLEP1_g47836</name>
</gene>
<keyword evidence="1" id="KW-0863">Zinc-finger</keyword>
<proteinExistence type="predicted"/>
<feature type="region of interest" description="Disordered" evidence="2">
    <location>
        <begin position="544"/>
        <end position="630"/>
    </location>
</feature>
<accession>A0AAV5LSN2</accession>
<dbReference type="AlphaFoldDB" id="A0AAV5LSN2"/>
<evidence type="ECO:0000259" key="3">
    <source>
        <dbReference type="PROSITE" id="PS50158"/>
    </source>
</evidence>
<feature type="region of interest" description="Disordered" evidence="2">
    <location>
        <begin position="326"/>
        <end position="368"/>
    </location>
</feature>
<keyword evidence="1" id="KW-0862">Zinc</keyword>
<feature type="compositionally biased region" description="Polar residues" evidence="2">
    <location>
        <begin position="502"/>
        <end position="520"/>
    </location>
</feature>
<dbReference type="Proteomes" id="UP001054252">
    <property type="component" value="Unassembled WGS sequence"/>
</dbReference>
<dbReference type="PANTHER" id="PTHR31286:SF99">
    <property type="entry name" value="DUF4283 DOMAIN-CONTAINING PROTEIN"/>
    <property type="match status" value="1"/>
</dbReference>
<reference evidence="4 5" key="1">
    <citation type="journal article" date="2021" name="Commun. Biol.">
        <title>The genome of Shorea leprosula (Dipterocarpaceae) highlights the ecological relevance of drought in aseasonal tropical rainforests.</title>
        <authorList>
            <person name="Ng K.K.S."/>
            <person name="Kobayashi M.J."/>
            <person name="Fawcett J.A."/>
            <person name="Hatakeyama M."/>
            <person name="Paape T."/>
            <person name="Ng C.H."/>
            <person name="Ang C.C."/>
            <person name="Tnah L.H."/>
            <person name="Lee C.T."/>
            <person name="Nishiyama T."/>
            <person name="Sese J."/>
            <person name="O'Brien M.J."/>
            <person name="Copetti D."/>
            <person name="Mohd Noor M.I."/>
            <person name="Ong R.C."/>
            <person name="Putra M."/>
            <person name="Sireger I.Z."/>
            <person name="Indrioko S."/>
            <person name="Kosugi Y."/>
            <person name="Izuno A."/>
            <person name="Isagi Y."/>
            <person name="Lee S.L."/>
            <person name="Shimizu K.K."/>
        </authorList>
    </citation>
    <scope>NUCLEOTIDE SEQUENCE [LARGE SCALE GENOMIC DNA]</scope>
    <source>
        <strain evidence="4">214</strain>
    </source>
</reference>
<feature type="region of interest" description="Disordered" evidence="2">
    <location>
        <begin position="421"/>
        <end position="473"/>
    </location>
</feature>
<dbReference type="Pfam" id="PF14111">
    <property type="entry name" value="DUF4283"/>
    <property type="match status" value="1"/>
</dbReference>
<feature type="compositionally biased region" description="Basic and acidic residues" evidence="2">
    <location>
        <begin position="575"/>
        <end position="592"/>
    </location>
</feature>
<evidence type="ECO:0000313" key="5">
    <source>
        <dbReference type="Proteomes" id="UP001054252"/>
    </source>
</evidence>
<name>A0AAV5LSN2_9ROSI</name>
<feature type="compositionally biased region" description="Polar residues" evidence="2">
    <location>
        <begin position="434"/>
        <end position="473"/>
    </location>
</feature>
<feature type="domain" description="CCHC-type" evidence="3">
    <location>
        <begin position="267"/>
        <end position="281"/>
    </location>
</feature>
<dbReference type="GO" id="GO:0008270">
    <property type="term" value="F:zinc ion binding"/>
    <property type="evidence" value="ECO:0007669"/>
    <property type="project" value="UniProtKB-KW"/>
</dbReference>
<dbReference type="InterPro" id="IPR040256">
    <property type="entry name" value="At4g02000-like"/>
</dbReference>
<organism evidence="4 5">
    <name type="scientific">Rubroshorea leprosula</name>
    <dbReference type="NCBI Taxonomy" id="152421"/>
    <lineage>
        <taxon>Eukaryota</taxon>
        <taxon>Viridiplantae</taxon>
        <taxon>Streptophyta</taxon>
        <taxon>Embryophyta</taxon>
        <taxon>Tracheophyta</taxon>
        <taxon>Spermatophyta</taxon>
        <taxon>Magnoliopsida</taxon>
        <taxon>eudicotyledons</taxon>
        <taxon>Gunneridae</taxon>
        <taxon>Pentapetalae</taxon>
        <taxon>rosids</taxon>
        <taxon>malvids</taxon>
        <taxon>Malvales</taxon>
        <taxon>Dipterocarpaceae</taxon>
        <taxon>Rubroshorea</taxon>
    </lineage>
</organism>
<comment type="caution">
    <text evidence="4">The sequence shown here is derived from an EMBL/GenBank/DDBJ whole genome shotgun (WGS) entry which is preliminary data.</text>
</comment>
<dbReference type="GO" id="GO:0003676">
    <property type="term" value="F:nucleic acid binding"/>
    <property type="evidence" value="ECO:0007669"/>
    <property type="project" value="InterPro"/>
</dbReference>
<feature type="compositionally biased region" description="Polar residues" evidence="2">
    <location>
        <begin position="547"/>
        <end position="564"/>
    </location>
</feature>
<feature type="compositionally biased region" description="Polar residues" evidence="2">
    <location>
        <begin position="334"/>
        <end position="360"/>
    </location>
</feature>
<evidence type="ECO:0000313" key="4">
    <source>
        <dbReference type="EMBL" id="GKV40168.1"/>
    </source>
</evidence>
<feature type="compositionally biased region" description="Polar residues" evidence="2">
    <location>
        <begin position="390"/>
        <end position="405"/>
    </location>
</feature>
<evidence type="ECO:0000256" key="2">
    <source>
        <dbReference type="SAM" id="MobiDB-lite"/>
    </source>
</evidence>
<feature type="region of interest" description="Disordered" evidence="2">
    <location>
        <begin position="502"/>
        <end position="525"/>
    </location>
</feature>
<dbReference type="PROSITE" id="PS50158">
    <property type="entry name" value="ZF_CCHC"/>
    <property type="match status" value="1"/>
</dbReference>
<evidence type="ECO:0000256" key="1">
    <source>
        <dbReference type="PROSITE-ProRule" id="PRU00047"/>
    </source>
</evidence>
<dbReference type="InterPro" id="IPR001878">
    <property type="entry name" value="Znf_CCHC"/>
</dbReference>
<dbReference type="EMBL" id="BPVZ01000139">
    <property type="protein sequence ID" value="GKV40168.1"/>
    <property type="molecule type" value="Genomic_DNA"/>
</dbReference>
<feature type="region of interest" description="Disordered" evidence="2">
    <location>
        <begin position="390"/>
        <end position="409"/>
    </location>
</feature>
<sequence length="630" mass="69536">MSIAFNPCSSSQETDLLTRSVKRIKGDENHSIVEDFLMQEPMERPISYKDMVSAQEPTSIICDSSSRDDFLEEDSDMEDDGSIPTILISKEEKRRITSPWLNSIIIKAFGTDRAGYNFILPRIKAQWKPKAKMDCIDLGLDFFLIRFQDRDDLNKVLHRGPRFVGPYFLTIRKWEPAFNPEKATFKTTAIWARLPRLPIEYYDFKILERIGKMLGTPLRIDAHTAHQSRGQYARICIQVDLDEPLVPCVRIGNHIQKVLYEGPVSLCFSCGCVGHKENHCPLQFSEINPPNEETAINSQLPSESENVQDIGITESQSFGPWMLVERKRSKKKPSTSFKAGQSNISMEKQSNHPQANSVSGPSGLRVGSRAHISKGSVRVDSALNETTVMPNGLNPSPHQKNQQCPAPNGGPNIGKAQIPQQTQPIHKGDKVQDKISSTPTPTRGKTSFTKNSTNHNKNQTNVKSISSERSSTSNLVLDNGSNNIHHAQPYMGCLFGQQQQNPTNGGCSLTDSGKEPNSNRGLVGRGDEDMLAQTDLGKEKCGPYAISSPTSNARVDPTSATSSGPKFVHSGVGKMDLDDRDGSLGRMVRTDLTEGSFIPSGSPISTPTQDDRMHEDSAFDNPKGADLALQ</sequence>
<keyword evidence="1" id="KW-0479">Metal-binding</keyword>
<protein>
    <recommendedName>
        <fullName evidence="3">CCHC-type domain-containing protein</fullName>
    </recommendedName>
</protein>
<dbReference type="InterPro" id="IPR025558">
    <property type="entry name" value="DUF4283"/>
</dbReference>
<keyword evidence="5" id="KW-1185">Reference proteome</keyword>